<dbReference type="HAMAP" id="MF_00108">
    <property type="entry name" value="IspD"/>
    <property type="match status" value="1"/>
</dbReference>
<proteinExistence type="inferred from homology"/>
<dbReference type="OrthoDB" id="9806837at2"/>
<keyword evidence="5" id="KW-1185">Reference proteome</keyword>
<dbReference type="GO" id="GO:0019288">
    <property type="term" value="P:isopentenyl diphosphate biosynthetic process, methylerythritol 4-phosphate pathway"/>
    <property type="evidence" value="ECO:0007669"/>
    <property type="project" value="UniProtKB-UniRule"/>
</dbReference>
<evidence type="ECO:0000256" key="1">
    <source>
        <dbReference type="ARBA" id="ARBA00022679"/>
    </source>
</evidence>
<gene>
    <name evidence="3" type="primary">ispD</name>
    <name evidence="4" type="ORF">TH53_22095</name>
</gene>
<comment type="similarity">
    <text evidence="3">Belongs to the IspD/TarI cytidylyltransferase family. IspD subfamily.</text>
</comment>
<dbReference type="RefSeq" id="WP_041885667.1">
    <property type="nucleotide sequence ID" value="NZ_CP157278.1"/>
</dbReference>
<evidence type="ECO:0000256" key="2">
    <source>
        <dbReference type="ARBA" id="ARBA00022695"/>
    </source>
</evidence>
<dbReference type="EMBL" id="JXRA01000111">
    <property type="protein sequence ID" value="KIO75216.1"/>
    <property type="molecule type" value="Genomic_DNA"/>
</dbReference>
<dbReference type="InterPro" id="IPR029044">
    <property type="entry name" value="Nucleotide-diphossugar_trans"/>
</dbReference>
<dbReference type="UniPathway" id="UPA00056">
    <property type="reaction ID" value="UER00093"/>
</dbReference>
<dbReference type="CDD" id="cd02516">
    <property type="entry name" value="CDP-ME_synthetase"/>
    <property type="match status" value="1"/>
</dbReference>
<comment type="caution">
    <text evidence="4">The sequence shown here is derived from an EMBL/GenBank/DDBJ whole genome shotgun (WGS) entry which is preliminary data.</text>
</comment>
<feature type="site" description="Positions MEP for the nucleophilic attack" evidence="3">
    <location>
        <position position="152"/>
    </location>
</feature>
<comment type="pathway">
    <text evidence="3">Isoprenoid biosynthesis; isopentenyl diphosphate biosynthesis via DXP pathway; isopentenyl diphosphate from 1-deoxy-D-xylulose 5-phosphate: step 2/6.</text>
</comment>
<dbReference type="FunFam" id="3.90.550.10:FF:000003">
    <property type="entry name" value="2-C-methyl-D-erythritol 4-phosphate cytidylyltransferase"/>
    <property type="match status" value="1"/>
</dbReference>
<dbReference type="InterPro" id="IPR001228">
    <property type="entry name" value="IspD"/>
</dbReference>
<dbReference type="PANTHER" id="PTHR32125">
    <property type="entry name" value="2-C-METHYL-D-ERYTHRITOL 4-PHOSPHATE CYTIDYLYLTRANSFERASE, CHLOROPLASTIC"/>
    <property type="match status" value="1"/>
</dbReference>
<organism evidence="4 5">
    <name type="scientific">Pedobacter lusitanus</name>
    <dbReference type="NCBI Taxonomy" id="1503925"/>
    <lineage>
        <taxon>Bacteria</taxon>
        <taxon>Pseudomonadati</taxon>
        <taxon>Bacteroidota</taxon>
        <taxon>Sphingobacteriia</taxon>
        <taxon>Sphingobacteriales</taxon>
        <taxon>Sphingobacteriaceae</taxon>
        <taxon>Pedobacter</taxon>
    </lineage>
</organism>
<reference evidence="4 5" key="1">
    <citation type="submission" date="2015-01" db="EMBL/GenBank/DDBJ databases">
        <title>Draft genome sequence of Pedobacter sp. NL19 isolated from sludge of an effluent treatment pond in an abandoned uranium mine.</title>
        <authorList>
            <person name="Santos T."/>
            <person name="Caetano T."/>
            <person name="Covas C."/>
            <person name="Cruz A."/>
            <person name="Mendo S."/>
        </authorList>
    </citation>
    <scope>NUCLEOTIDE SEQUENCE [LARGE SCALE GENOMIC DNA]</scope>
    <source>
        <strain evidence="4 5">NL19</strain>
    </source>
</reference>
<evidence type="ECO:0000313" key="5">
    <source>
        <dbReference type="Proteomes" id="UP000032049"/>
    </source>
</evidence>
<dbReference type="NCBIfam" id="TIGR00453">
    <property type="entry name" value="ispD"/>
    <property type="match status" value="1"/>
</dbReference>
<keyword evidence="1 3" id="KW-0808">Transferase</keyword>
<dbReference type="Gene3D" id="3.90.550.10">
    <property type="entry name" value="Spore Coat Polysaccharide Biosynthesis Protein SpsA, Chain A"/>
    <property type="match status" value="1"/>
</dbReference>
<evidence type="ECO:0000313" key="4">
    <source>
        <dbReference type="EMBL" id="KIO75216.1"/>
    </source>
</evidence>
<dbReference type="PANTHER" id="PTHR32125:SF4">
    <property type="entry name" value="2-C-METHYL-D-ERYTHRITOL 4-PHOSPHATE CYTIDYLYLTRANSFERASE, CHLOROPLASTIC"/>
    <property type="match status" value="1"/>
</dbReference>
<keyword evidence="3" id="KW-0414">Isoprene biosynthesis</keyword>
<accession>A0A0D0GLB7</accession>
<sequence length="225" mass="25551">MNYFAIIVAGGKGNRMNLAIAKQFLELDGKPILMHTLEAFSQCALNPKIILVLNIHQHLFWEELCSKHDFKVPHEVVKGGQERFDSVRNGLKTIKGKAIVAIHDAVRPLITPELILRSYQMAEETGNAVTAIQPVDSVRMKREGQASEALNRDELFLIQTPQTFQIEQLKKAYLQPYRNEFTDDASVVERAGYPINLLPGERNNIKITYEQDLEMASFLLKKKGF</sequence>
<feature type="site" description="Transition state stabilizer" evidence="3">
    <location>
        <position position="22"/>
    </location>
</feature>
<dbReference type="NCBIfam" id="NF001186">
    <property type="entry name" value="PRK00155.2-3"/>
    <property type="match status" value="1"/>
</dbReference>
<dbReference type="EC" id="2.7.7.60" evidence="3"/>
<feature type="site" description="Transition state stabilizer" evidence="3">
    <location>
        <position position="15"/>
    </location>
</feature>
<name>A0A0D0GLB7_9SPHI</name>
<dbReference type="Pfam" id="PF01128">
    <property type="entry name" value="IspD"/>
    <property type="match status" value="1"/>
</dbReference>
<dbReference type="STRING" id="1503925.TH53_22095"/>
<dbReference type="AlphaFoldDB" id="A0A0D0GLB7"/>
<dbReference type="Proteomes" id="UP000032049">
    <property type="component" value="Unassembled WGS sequence"/>
</dbReference>
<comment type="catalytic activity">
    <reaction evidence="3">
        <text>2-C-methyl-D-erythritol 4-phosphate + CTP + H(+) = 4-CDP-2-C-methyl-D-erythritol + diphosphate</text>
        <dbReference type="Rhea" id="RHEA:13429"/>
        <dbReference type="ChEBI" id="CHEBI:15378"/>
        <dbReference type="ChEBI" id="CHEBI:33019"/>
        <dbReference type="ChEBI" id="CHEBI:37563"/>
        <dbReference type="ChEBI" id="CHEBI:57823"/>
        <dbReference type="ChEBI" id="CHEBI:58262"/>
        <dbReference type="EC" id="2.7.7.60"/>
    </reaction>
</comment>
<keyword evidence="2 3" id="KW-0548">Nucleotidyltransferase</keyword>
<protein>
    <recommendedName>
        <fullName evidence="3">2-C-methyl-D-erythritol 4-phosphate cytidylyltransferase</fullName>
        <ecNumber evidence="3">2.7.7.60</ecNumber>
    </recommendedName>
    <alternativeName>
        <fullName evidence="3">4-diphosphocytidyl-2C-methyl-D-erythritol synthase</fullName>
    </alternativeName>
    <alternativeName>
        <fullName evidence="3">MEP cytidylyltransferase</fullName>
        <shortName evidence="3">MCT</shortName>
    </alternativeName>
</protein>
<dbReference type="GO" id="GO:0050518">
    <property type="term" value="F:2-C-methyl-D-erythritol 4-phosphate cytidylyltransferase activity"/>
    <property type="evidence" value="ECO:0007669"/>
    <property type="project" value="UniProtKB-UniRule"/>
</dbReference>
<dbReference type="InterPro" id="IPR050088">
    <property type="entry name" value="IspD/TarI_cytidylyltransf_bact"/>
</dbReference>
<dbReference type="InterPro" id="IPR034683">
    <property type="entry name" value="IspD/TarI"/>
</dbReference>
<dbReference type="SUPFAM" id="SSF53448">
    <property type="entry name" value="Nucleotide-diphospho-sugar transferases"/>
    <property type="match status" value="1"/>
</dbReference>
<evidence type="ECO:0000256" key="3">
    <source>
        <dbReference type="HAMAP-Rule" id="MF_00108"/>
    </source>
</evidence>
<comment type="function">
    <text evidence="3">Catalyzes the formation of 4-diphosphocytidyl-2-C-methyl-D-erythritol from CTP and 2-C-methyl-D-erythritol 4-phosphate (MEP).</text>
</comment>
<feature type="site" description="Positions MEP for the nucleophilic attack" evidence="3">
    <location>
        <position position="206"/>
    </location>
</feature>